<proteinExistence type="predicted"/>
<dbReference type="RefSeq" id="WP_177061728.1">
    <property type="nucleotide sequence ID" value="NZ_JACAPS010000041.1"/>
</dbReference>
<dbReference type="EMBL" id="JACAQD010000034">
    <property type="protein sequence ID" value="NWC35672.1"/>
    <property type="molecule type" value="Genomic_DNA"/>
</dbReference>
<name>A0A7Y7YFP9_9PSED</name>
<evidence type="ECO:0000313" key="3">
    <source>
        <dbReference type="Proteomes" id="UP000520592"/>
    </source>
</evidence>
<evidence type="ECO:0000313" key="2">
    <source>
        <dbReference type="EMBL" id="NWC35672.1"/>
    </source>
</evidence>
<protein>
    <submittedName>
        <fullName evidence="2">Uncharacterized protein</fullName>
    </submittedName>
</protein>
<feature type="compositionally biased region" description="Low complexity" evidence="1">
    <location>
        <begin position="78"/>
        <end position="92"/>
    </location>
</feature>
<feature type="region of interest" description="Disordered" evidence="1">
    <location>
        <begin position="76"/>
        <end position="104"/>
    </location>
</feature>
<comment type="caution">
    <text evidence="2">The sequence shown here is derived from an EMBL/GenBank/DDBJ whole genome shotgun (WGS) entry which is preliminary data.</text>
</comment>
<sequence length="164" mass="18548">MKTQRVPTPDLNLSYDIFVGATPIPIPPALAQQYKLSLFRISRDEHIDISNIQYKVIGKESTLLSVRVNAVVFADPAEPSSTPGSEPSTSESDPTEKHHHNDPTIIESTEDFVLRWSSETEGSYLRIGDMYKDMFGRTRYIQRVRHTLFTATHFNVNMVLGNPI</sequence>
<organism evidence="2 3">
    <name type="scientific">Pseudomonas gingeri</name>
    <dbReference type="NCBI Taxonomy" id="117681"/>
    <lineage>
        <taxon>Bacteria</taxon>
        <taxon>Pseudomonadati</taxon>
        <taxon>Pseudomonadota</taxon>
        <taxon>Gammaproteobacteria</taxon>
        <taxon>Pseudomonadales</taxon>
        <taxon>Pseudomonadaceae</taxon>
        <taxon>Pseudomonas</taxon>
    </lineage>
</organism>
<dbReference type="Proteomes" id="UP000520592">
    <property type="component" value="Unassembled WGS sequence"/>
</dbReference>
<evidence type="ECO:0000256" key="1">
    <source>
        <dbReference type="SAM" id="MobiDB-lite"/>
    </source>
</evidence>
<reference evidence="2 3" key="1">
    <citation type="submission" date="2020-04" db="EMBL/GenBank/DDBJ databases">
        <title>Molecular characterization of pseudomonads from Agaricus bisporus reveal novel blotch 2 pathogens in Western Europe.</title>
        <authorList>
            <person name="Taparia T."/>
            <person name="Krijger M."/>
            <person name="Haynes E."/>
            <person name="Elpinstone J.G."/>
            <person name="Noble R."/>
            <person name="Van Der Wolf J."/>
        </authorList>
    </citation>
    <scope>NUCLEOTIDE SEQUENCE [LARGE SCALE GENOMIC DNA]</scope>
    <source>
        <strain evidence="2 3">IPO3737</strain>
    </source>
</reference>
<dbReference type="AlphaFoldDB" id="A0A7Y7YFP9"/>
<gene>
    <name evidence="2" type="ORF">HX876_25185</name>
</gene>
<accession>A0A7Y7YFP9</accession>